<evidence type="ECO:0000313" key="1">
    <source>
        <dbReference type="EMBL" id="RTH00389.1"/>
    </source>
</evidence>
<proteinExistence type="predicted"/>
<reference evidence="1 2" key="1">
    <citation type="journal article" date="2019" name="Extremophiles">
        <title>Biogeography of thermophiles and predominance of Thermus scotoductus in domestic water heaters.</title>
        <authorList>
            <person name="Wilpiszeski R.L."/>
            <person name="Zhang Z."/>
            <person name="House C.H."/>
        </authorList>
    </citation>
    <scope>NUCLEOTIDE SEQUENCE [LARGE SCALE GENOMIC DNA]</scope>
    <source>
        <strain evidence="1 2">32_S32</strain>
    </source>
</reference>
<protein>
    <submittedName>
        <fullName evidence="1">Uncharacterized protein</fullName>
    </submittedName>
</protein>
<sequence length="142" mass="14676">MGEGGEVGLEGGLGGQVAFGEVLALEEQKDGEGQELGQGGFLVLLLWGELEALGLQGLQFVIYPDVGSHQKGLCVKIVGQPKATFWGCSRSCRMAPPLFSHPEGLGQVAHEGIKWGTMGARCASWGGGFTGAGLGRFSSRGA</sequence>
<gene>
    <name evidence="1" type="ORF">CSW45_13595</name>
</gene>
<accession>A0A430QZ20</accession>
<dbReference type="EMBL" id="PELR01000396">
    <property type="protein sequence ID" value="RTH00389.1"/>
    <property type="molecule type" value="Genomic_DNA"/>
</dbReference>
<comment type="caution">
    <text evidence="1">The sequence shown here is derived from an EMBL/GenBank/DDBJ whole genome shotgun (WGS) entry which is preliminary data.</text>
</comment>
<evidence type="ECO:0000313" key="2">
    <source>
        <dbReference type="Proteomes" id="UP000286910"/>
    </source>
</evidence>
<name>A0A430QZ20_THESC</name>
<dbReference type="Proteomes" id="UP000286910">
    <property type="component" value="Unassembled WGS sequence"/>
</dbReference>
<organism evidence="1 2">
    <name type="scientific">Thermus scotoductus</name>
    <dbReference type="NCBI Taxonomy" id="37636"/>
    <lineage>
        <taxon>Bacteria</taxon>
        <taxon>Thermotogati</taxon>
        <taxon>Deinococcota</taxon>
        <taxon>Deinococci</taxon>
        <taxon>Thermales</taxon>
        <taxon>Thermaceae</taxon>
        <taxon>Thermus</taxon>
    </lineage>
</organism>
<dbReference type="AlphaFoldDB" id="A0A430QZ20"/>